<dbReference type="Pfam" id="PF00497">
    <property type="entry name" value="SBP_bac_3"/>
    <property type="match status" value="1"/>
</dbReference>
<evidence type="ECO:0000313" key="5">
    <source>
        <dbReference type="EMBL" id="MBC5752428.1"/>
    </source>
</evidence>
<comment type="caution">
    <text evidence="5">The sequence shown here is derived from an EMBL/GenBank/DDBJ whole genome shotgun (WGS) entry which is preliminary data.</text>
</comment>
<dbReference type="InterPro" id="IPR001638">
    <property type="entry name" value="Solute-binding_3/MltF_N"/>
</dbReference>
<name>A0ABR7I6D3_9FIRM</name>
<organism evidence="5 6">
    <name type="scientific">Roseburia yibonii</name>
    <dbReference type="NCBI Taxonomy" id="2763063"/>
    <lineage>
        <taxon>Bacteria</taxon>
        <taxon>Bacillati</taxon>
        <taxon>Bacillota</taxon>
        <taxon>Clostridia</taxon>
        <taxon>Lachnospirales</taxon>
        <taxon>Lachnospiraceae</taxon>
        <taxon>Roseburia</taxon>
    </lineage>
</organism>
<feature type="region of interest" description="Disordered" evidence="2">
    <location>
        <begin position="28"/>
        <end position="51"/>
    </location>
</feature>
<evidence type="ECO:0000313" key="6">
    <source>
        <dbReference type="Proteomes" id="UP000621540"/>
    </source>
</evidence>
<keyword evidence="6" id="KW-1185">Reference proteome</keyword>
<dbReference type="SUPFAM" id="SSF53850">
    <property type="entry name" value="Periplasmic binding protein-like II"/>
    <property type="match status" value="1"/>
</dbReference>
<evidence type="ECO:0000256" key="1">
    <source>
        <dbReference type="ARBA" id="ARBA00022729"/>
    </source>
</evidence>
<dbReference type="PANTHER" id="PTHR35936:SF38">
    <property type="entry name" value="GLUTAMINE-BINDING PERIPLASMIC PROTEIN"/>
    <property type="match status" value="1"/>
</dbReference>
<evidence type="ECO:0000256" key="3">
    <source>
        <dbReference type="SAM" id="SignalP"/>
    </source>
</evidence>
<evidence type="ECO:0000256" key="2">
    <source>
        <dbReference type="SAM" id="MobiDB-lite"/>
    </source>
</evidence>
<keyword evidence="1 3" id="KW-0732">Signal</keyword>
<dbReference type="SMART" id="SM00062">
    <property type="entry name" value="PBPb"/>
    <property type="match status" value="1"/>
</dbReference>
<dbReference type="Proteomes" id="UP000621540">
    <property type="component" value="Unassembled WGS sequence"/>
</dbReference>
<dbReference type="EMBL" id="JACOQH010000001">
    <property type="protein sequence ID" value="MBC5752428.1"/>
    <property type="molecule type" value="Genomic_DNA"/>
</dbReference>
<dbReference type="PANTHER" id="PTHR35936">
    <property type="entry name" value="MEMBRANE-BOUND LYTIC MUREIN TRANSGLYCOSYLASE F"/>
    <property type="match status" value="1"/>
</dbReference>
<reference evidence="5 6" key="1">
    <citation type="submission" date="2020-08" db="EMBL/GenBank/DDBJ databases">
        <title>Genome public.</title>
        <authorList>
            <person name="Liu C."/>
            <person name="Sun Q."/>
        </authorList>
    </citation>
    <scope>NUCLEOTIDE SEQUENCE [LARGE SCALE GENOMIC DNA]</scope>
    <source>
        <strain evidence="5 6">BX0805</strain>
    </source>
</reference>
<sequence>MKKRMMAICLTLGMTASMLAGCGSSTGNDSSNTSSAAKEETSATESGNTASSASGKKYVIATDTVFAPFEFTDESGAFVGIDVDLLDAIAKDQGFEYELQSLGFDAALVAVQSGQADGVIAGMSITDERKETFDFSDAYYDADVTMAVAAGSSIASYDDLNGKKVAVKTATNGSDYAKSIADQYGFDIVEFKDSPTMYQDVITGNTVACFEDYPVMAYNIKQGAGMEMPEGTTAAGSSYGFAVQKGQNAELLEMFNKGLADIKANGTYQEIVDKYTK</sequence>
<dbReference type="Gene3D" id="3.40.190.10">
    <property type="entry name" value="Periplasmic binding protein-like II"/>
    <property type="match status" value="2"/>
</dbReference>
<dbReference type="RefSeq" id="WP_022514721.1">
    <property type="nucleotide sequence ID" value="NZ_JACOQH010000001.1"/>
</dbReference>
<evidence type="ECO:0000259" key="4">
    <source>
        <dbReference type="SMART" id="SM00062"/>
    </source>
</evidence>
<dbReference type="PROSITE" id="PS51257">
    <property type="entry name" value="PROKAR_LIPOPROTEIN"/>
    <property type="match status" value="1"/>
</dbReference>
<gene>
    <name evidence="5" type="ORF">H8Z76_00055</name>
</gene>
<proteinExistence type="predicted"/>
<feature type="chain" id="PRO_5047366141" evidence="3">
    <location>
        <begin position="21"/>
        <end position="277"/>
    </location>
</feature>
<feature type="signal peptide" evidence="3">
    <location>
        <begin position="1"/>
        <end position="20"/>
    </location>
</feature>
<feature type="domain" description="Solute-binding protein family 3/N-terminal" evidence="4">
    <location>
        <begin position="57"/>
        <end position="277"/>
    </location>
</feature>
<protein>
    <submittedName>
        <fullName evidence="5">Transporter substrate-binding domain-containing protein</fullName>
    </submittedName>
</protein>
<accession>A0ABR7I6D3</accession>